<reference evidence="3 4" key="1">
    <citation type="submission" date="2019-07" db="EMBL/GenBank/DDBJ databases">
        <title>De Novo Assembly of kiwifruit Actinidia rufa.</title>
        <authorList>
            <person name="Sugita-Konishi S."/>
            <person name="Sato K."/>
            <person name="Mori E."/>
            <person name="Abe Y."/>
            <person name="Kisaki G."/>
            <person name="Hamano K."/>
            <person name="Suezawa K."/>
            <person name="Otani M."/>
            <person name="Fukuda T."/>
            <person name="Manabe T."/>
            <person name="Gomi K."/>
            <person name="Tabuchi M."/>
            <person name="Akimitsu K."/>
            <person name="Kataoka I."/>
        </authorList>
    </citation>
    <scope>NUCLEOTIDE SEQUENCE [LARGE SCALE GENOMIC DNA]</scope>
    <source>
        <strain evidence="4">cv. Fuchu</strain>
    </source>
</reference>
<evidence type="ECO:0000256" key="2">
    <source>
        <dbReference type="SAM" id="SignalP"/>
    </source>
</evidence>
<name>A0A7J0EYH4_9ERIC</name>
<feature type="transmembrane region" description="Helical" evidence="1">
    <location>
        <begin position="77"/>
        <end position="96"/>
    </location>
</feature>
<keyword evidence="1" id="KW-0472">Membrane</keyword>
<protein>
    <recommendedName>
        <fullName evidence="5">Anther-specific protein BCP1</fullName>
    </recommendedName>
</protein>
<organism evidence="3 4">
    <name type="scientific">Actinidia rufa</name>
    <dbReference type="NCBI Taxonomy" id="165716"/>
    <lineage>
        <taxon>Eukaryota</taxon>
        <taxon>Viridiplantae</taxon>
        <taxon>Streptophyta</taxon>
        <taxon>Embryophyta</taxon>
        <taxon>Tracheophyta</taxon>
        <taxon>Spermatophyta</taxon>
        <taxon>Magnoliopsida</taxon>
        <taxon>eudicotyledons</taxon>
        <taxon>Gunneridae</taxon>
        <taxon>Pentapetalae</taxon>
        <taxon>asterids</taxon>
        <taxon>Ericales</taxon>
        <taxon>Actinidiaceae</taxon>
        <taxon>Actinidia</taxon>
    </lineage>
</organism>
<keyword evidence="4" id="KW-1185">Reference proteome</keyword>
<comment type="caution">
    <text evidence="3">The sequence shown here is derived from an EMBL/GenBank/DDBJ whole genome shotgun (WGS) entry which is preliminary data.</text>
</comment>
<sequence>MACKVLVLALLFLTMVGLAAADVNANANTLTANDDSGTIGNIDGGSDAAPVGGPVPAGVFTTVTTTDAPAPSPKGGAAALEVSVVAGFAAAIAVVFF</sequence>
<keyword evidence="1" id="KW-0812">Transmembrane</keyword>
<feature type="signal peptide" evidence="2">
    <location>
        <begin position="1"/>
        <end position="21"/>
    </location>
</feature>
<evidence type="ECO:0000256" key="1">
    <source>
        <dbReference type="SAM" id="Phobius"/>
    </source>
</evidence>
<dbReference type="Proteomes" id="UP000585474">
    <property type="component" value="Unassembled WGS sequence"/>
</dbReference>
<evidence type="ECO:0000313" key="3">
    <source>
        <dbReference type="EMBL" id="GFY91491.1"/>
    </source>
</evidence>
<dbReference type="AlphaFoldDB" id="A0A7J0EYH4"/>
<proteinExistence type="predicted"/>
<evidence type="ECO:0000313" key="4">
    <source>
        <dbReference type="Proteomes" id="UP000585474"/>
    </source>
</evidence>
<evidence type="ECO:0008006" key="5">
    <source>
        <dbReference type="Google" id="ProtNLM"/>
    </source>
</evidence>
<keyword evidence="1" id="KW-1133">Transmembrane helix</keyword>
<feature type="chain" id="PRO_5029698946" description="Anther-specific protein BCP1" evidence="2">
    <location>
        <begin position="22"/>
        <end position="97"/>
    </location>
</feature>
<dbReference type="EMBL" id="BJWL01000007">
    <property type="protein sequence ID" value="GFY91491.1"/>
    <property type="molecule type" value="Genomic_DNA"/>
</dbReference>
<gene>
    <name evidence="3" type="ORF">Acr_07g0016870</name>
</gene>
<keyword evidence="2" id="KW-0732">Signal</keyword>
<accession>A0A7J0EYH4</accession>